<keyword evidence="2 6" id="KW-0929">Antimicrobial</keyword>
<comment type="caution">
    <text evidence="8">The sequence shown here is derived from an EMBL/GenBank/DDBJ whole genome shotgun (WGS) entry which is preliminary data.</text>
</comment>
<dbReference type="CDD" id="cd16900">
    <property type="entry name" value="endolysin_R21-like"/>
    <property type="match status" value="1"/>
</dbReference>
<dbReference type="PANTHER" id="PTHR38107:SF3">
    <property type="entry name" value="LYSOZYME RRRD-RELATED"/>
    <property type="match status" value="1"/>
</dbReference>
<dbReference type="GO" id="GO:0009253">
    <property type="term" value="P:peptidoglycan catabolic process"/>
    <property type="evidence" value="ECO:0007669"/>
    <property type="project" value="InterPro"/>
</dbReference>
<dbReference type="SUPFAM" id="SSF53955">
    <property type="entry name" value="Lysozyme-like"/>
    <property type="match status" value="1"/>
</dbReference>
<protein>
    <recommendedName>
        <fullName evidence="6">Lysozyme</fullName>
        <ecNumber evidence="6">3.2.1.17</ecNumber>
    </recommendedName>
</protein>
<dbReference type="OrthoDB" id="5327667at2"/>
<feature type="chain" id="PRO_5012715685" description="Lysozyme" evidence="7">
    <location>
        <begin position="21"/>
        <end position="152"/>
    </location>
</feature>
<dbReference type="EC" id="3.2.1.17" evidence="6"/>
<proteinExistence type="inferred from homology"/>
<keyword evidence="5 6" id="KW-0326">Glycosidase</keyword>
<dbReference type="AlphaFoldDB" id="A0A246JYB8"/>
<evidence type="ECO:0000256" key="1">
    <source>
        <dbReference type="ARBA" id="ARBA00000632"/>
    </source>
</evidence>
<gene>
    <name evidence="8" type="ORF">CDQ91_10435</name>
</gene>
<dbReference type="Proteomes" id="UP000197097">
    <property type="component" value="Unassembled WGS sequence"/>
</dbReference>
<evidence type="ECO:0000256" key="7">
    <source>
        <dbReference type="SAM" id="SignalP"/>
    </source>
</evidence>
<dbReference type="InterPro" id="IPR023347">
    <property type="entry name" value="Lysozyme_dom_sf"/>
</dbReference>
<evidence type="ECO:0000256" key="4">
    <source>
        <dbReference type="ARBA" id="ARBA00022801"/>
    </source>
</evidence>
<comment type="similarity">
    <text evidence="6">Belongs to the glycosyl hydrolase 24 family.</text>
</comment>
<dbReference type="InterPro" id="IPR051018">
    <property type="entry name" value="Bacteriophage_GH24"/>
</dbReference>
<evidence type="ECO:0000313" key="8">
    <source>
        <dbReference type="EMBL" id="OWQ98075.1"/>
    </source>
</evidence>
<comment type="catalytic activity">
    <reaction evidence="1 6">
        <text>Hydrolysis of (1-&gt;4)-beta-linkages between N-acetylmuramic acid and N-acetyl-D-glucosamine residues in a peptidoglycan and between N-acetyl-D-glucosamine residues in chitodextrins.</text>
        <dbReference type="EC" id="3.2.1.17"/>
    </reaction>
</comment>
<dbReference type="HAMAP" id="MF_04136">
    <property type="entry name" value="SAR_ENDOLYSIN"/>
    <property type="match status" value="1"/>
</dbReference>
<dbReference type="Gene3D" id="1.10.530.40">
    <property type="match status" value="1"/>
</dbReference>
<dbReference type="GO" id="GO:0003796">
    <property type="term" value="F:lysozyme activity"/>
    <property type="evidence" value="ECO:0007669"/>
    <property type="project" value="UniProtKB-EC"/>
</dbReference>
<dbReference type="HAMAP" id="MF_04110">
    <property type="entry name" value="ENDOLYSIN_T4"/>
    <property type="match status" value="1"/>
</dbReference>
<dbReference type="GO" id="GO:0031640">
    <property type="term" value="P:killing of cells of another organism"/>
    <property type="evidence" value="ECO:0007669"/>
    <property type="project" value="UniProtKB-KW"/>
</dbReference>
<sequence length="152" mass="16497">MKAIAVIGAGALALTAPFVAQWEGKRNDPYRDIVGVWTVCYGDTRDVKPGQRQTDAQCQDRLYAQIADHAKPVVACVPQLKGKDAQLAASVSLAYNIGTGGFCKSTAAKRFRAGDWKGGCNAFYAWRFAGGKEIRGLANRRRQEMALCRTGL</sequence>
<evidence type="ECO:0000313" key="9">
    <source>
        <dbReference type="Proteomes" id="UP000197097"/>
    </source>
</evidence>
<dbReference type="PANTHER" id="PTHR38107">
    <property type="match status" value="1"/>
</dbReference>
<dbReference type="Pfam" id="PF00959">
    <property type="entry name" value="Phage_lysozyme"/>
    <property type="match status" value="1"/>
</dbReference>
<dbReference type="InterPro" id="IPR034690">
    <property type="entry name" value="Endolysin_T4_type"/>
</dbReference>
<dbReference type="EMBL" id="NISJ01000004">
    <property type="protein sequence ID" value="OWQ98075.1"/>
    <property type="molecule type" value="Genomic_DNA"/>
</dbReference>
<feature type="signal peptide" evidence="7">
    <location>
        <begin position="1"/>
        <end position="20"/>
    </location>
</feature>
<organism evidence="8 9">
    <name type="scientific">Sphingopyxis witflariensis</name>
    <dbReference type="NCBI Taxonomy" id="173675"/>
    <lineage>
        <taxon>Bacteria</taxon>
        <taxon>Pseudomonadati</taxon>
        <taxon>Pseudomonadota</taxon>
        <taxon>Alphaproteobacteria</taxon>
        <taxon>Sphingomonadales</taxon>
        <taxon>Sphingomonadaceae</taxon>
        <taxon>Sphingopyxis</taxon>
    </lineage>
</organism>
<keyword evidence="4 6" id="KW-0378">Hydrolase</keyword>
<dbReference type="GO" id="GO:0042742">
    <property type="term" value="P:defense response to bacterium"/>
    <property type="evidence" value="ECO:0007669"/>
    <property type="project" value="UniProtKB-KW"/>
</dbReference>
<dbReference type="InterPro" id="IPR043688">
    <property type="entry name" value="SAR_endolysin-like"/>
</dbReference>
<dbReference type="GO" id="GO:0016998">
    <property type="term" value="P:cell wall macromolecule catabolic process"/>
    <property type="evidence" value="ECO:0007669"/>
    <property type="project" value="InterPro"/>
</dbReference>
<evidence type="ECO:0000256" key="2">
    <source>
        <dbReference type="ARBA" id="ARBA00022529"/>
    </source>
</evidence>
<dbReference type="InterPro" id="IPR002196">
    <property type="entry name" value="Glyco_hydro_24"/>
</dbReference>
<keyword evidence="9" id="KW-1185">Reference proteome</keyword>
<evidence type="ECO:0000256" key="6">
    <source>
        <dbReference type="RuleBase" id="RU003788"/>
    </source>
</evidence>
<keyword evidence="7" id="KW-0732">Signal</keyword>
<evidence type="ECO:0000256" key="3">
    <source>
        <dbReference type="ARBA" id="ARBA00022638"/>
    </source>
</evidence>
<name>A0A246JYB8_9SPHN</name>
<accession>A0A246JYB8</accession>
<dbReference type="InterPro" id="IPR023346">
    <property type="entry name" value="Lysozyme-like_dom_sf"/>
</dbReference>
<reference evidence="8 9" key="1">
    <citation type="journal article" date="2002" name="Int. J. Syst. Evol. Microbiol.">
        <title>Sphingopyxis witflariensis sp. nov., isolated from activated sludge.</title>
        <authorList>
            <person name="Kampfer P."/>
            <person name="Witzenberger R."/>
            <person name="Denner E.B."/>
            <person name="Busse H.J."/>
            <person name="Neef A."/>
        </authorList>
    </citation>
    <scope>NUCLEOTIDE SEQUENCE [LARGE SCALE GENOMIC DNA]</scope>
    <source>
        <strain evidence="8 9">DSM 14551</strain>
    </source>
</reference>
<evidence type="ECO:0000256" key="5">
    <source>
        <dbReference type="ARBA" id="ARBA00023295"/>
    </source>
</evidence>
<keyword evidence="3 6" id="KW-0081">Bacteriolytic enzyme</keyword>